<evidence type="ECO:0000313" key="15">
    <source>
        <dbReference type="RefSeq" id="XP_014664279.1"/>
    </source>
</evidence>
<evidence type="ECO:0000256" key="3">
    <source>
        <dbReference type="ARBA" id="ARBA00022692"/>
    </source>
</evidence>
<accession>A0ABM1DWF4</accession>
<keyword evidence="2 7" id="KW-0813">Transport</keyword>
<feature type="transmembrane region" description="Helical" evidence="9">
    <location>
        <begin position="329"/>
        <end position="354"/>
    </location>
</feature>
<reference evidence="11 12" key="1">
    <citation type="submission" date="2025-05" db="UniProtKB">
        <authorList>
            <consortium name="RefSeq"/>
        </authorList>
    </citation>
    <scope>IDENTIFICATION</scope>
</reference>
<evidence type="ECO:0000313" key="13">
    <source>
        <dbReference type="RefSeq" id="XP_014664277.1"/>
    </source>
</evidence>
<keyword evidence="5 9" id="KW-1133">Transmembrane helix</keyword>
<dbReference type="RefSeq" id="XP_014664276.1">
    <property type="nucleotide sequence ID" value="XM_014808790.1"/>
</dbReference>
<dbReference type="RefSeq" id="XP_014664278.1">
    <property type="nucleotide sequence ID" value="XM_014808792.1"/>
</dbReference>
<feature type="transmembrane region" description="Helical" evidence="9">
    <location>
        <begin position="45"/>
        <end position="62"/>
    </location>
</feature>
<evidence type="ECO:0000313" key="10">
    <source>
        <dbReference type="Proteomes" id="UP000695022"/>
    </source>
</evidence>
<dbReference type="PROSITE" id="PS50267">
    <property type="entry name" value="NA_NEUROTRAN_SYMP_3"/>
    <property type="match status" value="1"/>
</dbReference>
<keyword evidence="10" id="KW-1185">Reference proteome</keyword>
<keyword evidence="6 9" id="KW-0472">Membrane</keyword>
<keyword evidence="4 7" id="KW-0769">Symport</keyword>
<evidence type="ECO:0000256" key="2">
    <source>
        <dbReference type="ARBA" id="ARBA00022448"/>
    </source>
</evidence>
<dbReference type="SUPFAM" id="SSF161070">
    <property type="entry name" value="SNF-like"/>
    <property type="match status" value="1"/>
</dbReference>
<feature type="transmembrane region" description="Helical" evidence="9">
    <location>
        <begin position="379"/>
        <end position="400"/>
    </location>
</feature>
<dbReference type="PROSITE" id="PS00610">
    <property type="entry name" value="NA_NEUROTRAN_SYMP_1"/>
    <property type="match status" value="1"/>
</dbReference>
<keyword evidence="3 7" id="KW-0812">Transmembrane</keyword>
<evidence type="ECO:0000256" key="9">
    <source>
        <dbReference type="SAM" id="Phobius"/>
    </source>
</evidence>
<evidence type="ECO:0000256" key="4">
    <source>
        <dbReference type="ARBA" id="ARBA00022847"/>
    </source>
</evidence>
<evidence type="ECO:0000313" key="12">
    <source>
        <dbReference type="RefSeq" id="XP_014664276.1"/>
    </source>
</evidence>
<feature type="transmembrane region" description="Helical" evidence="9">
    <location>
        <begin position="115"/>
        <end position="146"/>
    </location>
</feature>
<comment type="similarity">
    <text evidence="7">Belongs to the sodium:neurotransmitter symporter (SNF) (TC 2.A.22) family.</text>
</comment>
<dbReference type="PANTHER" id="PTHR11616">
    <property type="entry name" value="SODIUM/CHLORIDE DEPENDENT TRANSPORTER"/>
    <property type="match status" value="1"/>
</dbReference>
<feature type="transmembrane region" description="Helical" evidence="9">
    <location>
        <begin position="432"/>
        <end position="451"/>
    </location>
</feature>
<evidence type="ECO:0000256" key="1">
    <source>
        <dbReference type="ARBA" id="ARBA00004141"/>
    </source>
</evidence>
<dbReference type="GeneID" id="106806744"/>
<dbReference type="PANTHER" id="PTHR11616:SF241">
    <property type="entry name" value="SODIUM- AND CHLORIDE-DEPENDENT GLYCINE TRANSPORTER 2"/>
    <property type="match status" value="1"/>
</dbReference>
<feature type="region of interest" description="Disordered" evidence="8">
    <location>
        <begin position="1"/>
        <end position="35"/>
    </location>
</feature>
<feature type="compositionally biased region" description="Acidic residues" evidence="8">
    <location>
        <begin position="19"/>
        <end position="34"/>
    </location>
</feature>
<feature type="transmembrane region" description="Helical" evidence="9">
    <location>
        <begin position="463"/>
        <end position="485"/>
    </location>
</feature>
<evidence type="ECO:0000313" key="11">
    <source>
        <dbReference type="RefSeq" id="XP_014664275.1"/>
    </source>
</evidence>
<name>A0ABM1DWF4_PRICU</name>
<evidence type="ECO:0000256" key="8">
    <source>
        <dbReference type="SAM" id="MobiDB-lite"/>
    </source>
</evidence>
<feature type="transmembrane region" description="Helical" evidence="9">
    <location>
        <begin position="506"/>
        <end position="527"/>
    </location>
</feature>
<gene>
    <name evidence="11 12 13 14 15" type="primary">LOC106806744</name>
</gene>
<dbReference type="RefSeq" id="XP_014664275.1">
    <property type="nucleotide sequence ID" value="XM_014808789.1"/>
</dbReference>
<dbReference type="RefSeq" id="XP_014664279.1">
    <property type="nucleotide sequence ID" value="XM_014808793.1"/>
</dbReference>
<feature type="transmembrane region" description="Helical" evidence="9">
    <location>
        <begin position="220"/>
        <end position="241"/>
    </location>
</feature>
<dbReference type="Proteomes" id="UP000695022">
    <property type="component" value="Unplaced"/>
</dbReference>
<evidence type="ECO:0000256" key="6">
    <source>
        <dbReference type="ARBA" id="ARBA00023136"/>
    </source>
</evidence>
<dbReference type="Pfam" id="PF00209">
    <property type="entry name" value="SNF"/>
    <property type="match status" value="1"/>
</dbReference>
<feature type="transmembrane region" description="Helical" evidence="9">
    <location>
        <begin position="74"/>
        <end position="94"/>
    </location>
</feature>
<evidence type="ECO:0000256" key="7">
    <source>
        <dbReference type="RuleBase" id="RU003732"/>
    </source>
</evidence>
<evidence type="ECO:0000313" key="14">
    <source>
        <dbReference type="RefSeq" id="XP_014664278.1"/>
    </source>
</evidence>
<sequence length="646" mass="72406">MSKASSSLKNGLAPKYAENEEEEERAWGVDDTDENKERGNWSGKLDFFLSCVGYAVGIGNVWRFPYLCFRNGGGAFLIPYLLALVICGIPLFFMETAMGQFASAGAIQIWKIAPIFTGVGYGTVAVTSILCIYYNVIIAWTLYYLASSFATEVPWKGCLNPWNTAACGKRSQLVNSTLDTLQNYTTNITLVKAKTSTEEFWERRVLELSDGITEPNGMRWQLVIALIVAWLLVFACVCKGVKSSGKVVYFTATFPYVILFVLLVRGATLPGAKLGIYFYLKPDWNQLKTFKVWGEACIQIFYSLGPGWGGLITMASYNRFRNNCLRDALLVPIINSGTSIFAGFAVFSVIGFMATEAGVPVKDVVTSGPGLAFVVYPEAISQMPVSPLWAILFFFMLLTLGMDSQFVMLETVVTAIWDELSHVTRKYKNSKLYITAACSIVMFILGLPMMTRGGAYVFILLDWYAAGYSVMVISLCEVIVIGWIFGPFRLLKDIKMMLNFEVPCKWLWWVLWAVFVPAILVFILIITGLYQTNVEYAGYKYPRWSIIVGWMVGMLSIIPIPLYAVYYLLSRPGTFFQRLLRGVRPTEWMPAVEPFRTEYQIMHETTQNGHLVGGVVTSGVKQQSMYDNPVANYTATSLPPMYETNM</sequence>
<organism evidence="10 11">
    <name type="scientific">Priapulus caudatus</name>
    <name type="common">Priapulid worm</name>
    <dbReference type="NCBI Taxonomy" id="37621"/>
    <lineage>
        <taxon>Eukaryota</taxon>
        <taxon>Metazoa</taxon>
        <taxon>Ecdysozoa</taxon>
        <taxon>Scalidophora</taxon>
        <taxon>Priapulida</taxon>
        <taxon>Priapulimorpha</taxon>
        <taxon>Priapulimorphida</taxon>
        <taxon>Priapulidae</taxon>
        <taxon>Priapulus</taxon>
    </lineage>
</organism>
<protein>
    <recommendedName>
        <fullName evidence="7">Transporter</fullName>
    </recommendedName>
</protein>
<feature type="transmembrane region" description="Helical" evidence="9">
    <location>
        <begin position="547"/>
        <end position="569"/>
    </location>
</feature>
<dbReference type="InterPro" id="IPR000175">
    <property type="entry name" value="Na/ntran_symport"/>
</dbReference>
<dbReference type="RefSeq" id="XP_014664277.1">
    <property type="nucleotide sequence ID" value="XM_014808791.1"/>
</dbReference>
<feature type="transmembrane region" description="Helical" evidence="9">
    <location>
        <begin position="253"/>
        <end position="280"/>
    </location>
</feature>
<comment type="subcellular location">
    <subcellularLocation>
        <location evidence="1">Membrane</location>
        <topology evidence="1">Multi-pass membrane protein</topology>
    </subcellularLocation>
</comment>
<dbReference type="InterPro" id="IPR037272">
    <property type="entry name" value="SNS_sf"/>
</dbReference>
<evidence type="ECO:0000256" key="5">
    <source>
        <dbReference type="ARBA" id="ARBA00022989"/>
    </source>
</evidence>
<dbReference type="PRINTS" id="PR00176">
    <property type="entry name" value="NANEUSMPORT"/>
</dbReference>
<feature type="transmembrane region" description="Helical" evidence="9">
    <location>
        <begin position="300"/>
        <end position="317"/>
    </location>
</feature>
<proteinExistence type="inferred from homology"/>